<name>A0ACC2D1G4_DIPCM</name>
<protein>
    <submittedName>
        <fullName evidence="1">Uncharacterized protein</fullName>
    </submittedName>
</protein>
<keyword evidence="2" id="KW-1185">Reference proteome</keyword>
<dbReference type="EMBL" id="CM055099">
    <property type="protein sequence ID" value="KAJ7548091.1"/>
    <property type="molecule type" value="Genomic_DNA"/>
</dbReference>
<dbReference type="Proteomes" id="UP001162992">
    <property type="component" value="Chromosome 8"/>
</dbReference>
<evidence type="ECO:0000313" key="1">
    <source>
        <dbReference type="EMBL" id="KAJ7548091.1"/>
    </source>
</evidence>
<sequence>MIMWSMAGLQIGSYLSCPVGRTHRLFSPRYAPEVASFSQGSDARACTKLQICAVASLGESNNDIAGCFDRRQVLTGVGTMLASTCLDNGRALAEKAPKGYAAVVDNNDGYAFFYPFGWQEIAIKGQDIAYKDVIEPLESVSINIVKTDKTDLHELGSPERIAKTLVEKVFTTPSQKSQLIDAKEKDANGKTYYTFEFLAKAPNFTRHALGTVAISDAGKFYTLLTGANQRRWGKMEDKLRAVVDSFILLK</sequence>
<evidence type="ECO:0000313" key="2">
    <source>
        <dbReference type="Proteomes" id="UP001162992"/>
    </source>
</evidence>
<organism evidence="1 2">
    <name type="scientific">Diphasiastrum complanatum</name>
    <name type="common">Issler's clubmoss</name>
    <name type="synonym">Lycopodium complanatum</name>
    <dbReference type="NCBI Taxonomy" id="34168"/>
    <lineage>
        <taxon>Eukaryota</taxon>
        <taxon>Viridiplantae</taxon>
        <taxon>Streptophyta</taxon>
        <taxon>Embryophyta</taxon>
        <taxon>Tracheophyta</taxon>
        <taxon>Lycopodiopsida</taxon>
        <taxon>Lycopodiales</taxon>
        <taxon>Lycopodiaceae</taxon>
        <taxon>Lycopodioideae</taxon>
        <taxon>Diphasiastrum</taxon>
    </lineage>
</organism>
<proteinExistence type="predicted"/>
<comment type="caution">
    <text evidence="1">The sequence shown here is derived from an EMBL/GenBank/DDBJ whole genome shotgun (WGS) entry which is preliminary data.</text>
</comment>
<gene>
    <name evidence="1" type="ORF">O6H91_08G116900</name>
</gene>
<reference evidence="2" key="1">
    <citation type="journal article" date="2024" name="Proc. Natl. Acad. Sci. U.S.A.">
        <title>Extraordinary preservation of gene collinearity over three hundred million years revealed in homosporous lycophytes.</title>
        <authorList>
            <person name="Li C."/>
            <person name="Wickell D."/>
            <person name="Kuo L.Y."/>
            <person name="Chen X."/>
            <person name="Nie B."/>
            <person name="Liao X."/>
            <person name="Peng D."/>
            <person name="Ji J."/>
            <person name="Jenkins J."/>
            <person name="Williams M."/>
            <person name="Shu S."/>
            <person name="Plott C."/>
            <person name="Barry K."/>
            <person name="Rajasekar S."/>
            <person name="Grimwood J."/>
            <person name="Han X."/>
            <person name="Sun S."/>
            <person name="Hou Z."/>
            <person name="He W."/>
            <person name="Dai G."/>
            <person name="Sun C."/>
            <person name="Schmutz J."/>
            <person name="Leebens-Mack J.H."/>
            <person name="Li F.W."/>
            <person name="Wang L."/>
        </authorList>
    </citation>
    <scope>NUCLEOTIDE SEQUENCE [LARGE SCALE GENOMIC DNA]</scope>
    <source>
        <strain evidence="2">cv. PW_Plant_1</strain>
    </source>
</reference>
<accession>A0ACC2D1G4</accession>